<dbReference type="InterPro" id="IPR001433">
    <property type="entry name" value="OxRdtase_FAD/NAD-bd"/>
</dbReference>
<evidence type="ECO:0000256" key="1">
    <source>
        <dbReference type="ARBA" id="ARBA00001974"/>
    </source>
</evidence>
<dbReference type="EC" id="1.6.2.2" evidence="2"/>
<organism evidence="9 10">
    <name type="scientific">Caenorhabditis auriculariae</name>
    <dbReference type="NCBI Taxonomy" id="2777116"/>
    <lineage>
        <taxon>Eukaryota</taxon>
        <taxon>Metazoa</taxon>
        <taxon>Ecdysozoa</taxon>
        <taxon>Nematoda</taxon>
        <taxon>Chromadorea</taxon>
        <taxon>Rhabditida</taxon>
        <taxon>Rhabditina</taxon>
        <taxon>Rhabditomorpha</taxon>
        <taxon>Rhabditoidea</taxon>
        <taxon>Rhabditidae</taxon>
        <taxon>Peloderinae</taxon>
        <taxon>Caenorhabditis</taxon>
    </lineage>
</organism>
<dbReference type="Gene3D" id="3.40.50.80">
    <property type="entry name" value="Nucleotide-binding domain of ferredoxin-NADP reductase (FNR) module"/>
    <property type="match status" value="1"/>
</dbReference>
<keyword evidence="5" id="KW-0560">Oxidoreductase</keyword>
<comment type="caution">
    <text evidence="9">The sequence shown here is derived from an EMBL/GenBank/DDBJ whole genome shotgun (WGS) entry which is preliminary data.</text>
</comment>
<dbReference type="Proteomes" id="UP000835052">
    <property type="component" value="Unassembled WGS sequence"/>
</dbReference>
<dbReference type="PANTHER" id="PTHR19370">
    <property type="entry name" value="NADH-CYTOCHROME B5 REDUCTASE"/>
    <property type="match status" value="1"/>
</dbReference>
<dbReference type="InterPro" id="IPR001709">
    <property type="entry name" value="Flavoprot_Pyr_Nucl_cyt_Rdtase"/>
</dbReference>
<evidence type="ECO:0000256" key="4">
    <source>
        <dbReference type="ARBA" id="ARBA00022827"/>
    </source>
</evidence>
<evidence type="ECO:0000256" key="6">
    <source>
        <dbReference type="ARBA" id="ARBA00023027"/>
    </source>
</evidence>
<keyword evidence="10" id="KW-1185">Reference proteome</keyword>
<feature type="domain" description="Oxidoreductase FAD/NAD(P)-binding" evidence="8">
    <location>
        <begin position="57"/>
        <end position="171"/>
    </location>
</feature>
<comment type="cofactor">
    <cofactor evidence="1 7">
        <name>FAD</name>
        <dbReference type="ChEBI" id="CHEBI:57692"/>
    </cofactor>
</comment>
<evidence type="ECO:0000313" key="10">
    <source>
        <dbReference type="Proteomes" id="UP000835052"/>
    </source>
</evidence>
<feature type="binding site" evidence="7">
    <location>
        <position position="1"/>
    </location>
    <ligand>
        <name>FAD</name>
        <dbReference type="ChEBI" id="CHEBI:57692"/>
    </ligand>
</feature>
<evidence type="ECO:0000256" key="2">
    <source>
        <dbReference type="ARBA" id="ARBA00012011"/>
    </source>
</evidence>
<keyword evidence="3 7" id="KW-0285">Flavoprotein</keyword>
<name>A0A8S1HQX6_9PELO</name>
<sequence>MTKLITGWKVDDVIDWRGPYGVDECERIQKVSFKWNGWSHLEWLSVSRCAAFEKLILVAGGTGIAPFIRIVEDILIHDKDVIVRLVYCVPTVEQAIYREKMARWGQHWNVKIVLYVSKEGEHAEELPHLLKWKNNRLDEAGFSEEFNFFKSSSLEKIGIAVCGQATLEKDVMNWAKKIGVPGDNIIRFPP</sequence>
<evidence type="ECO:0000259" key="8">
    <source>
        <dbReference type="Pfam" id="PF00175"/>
    </source>
</evidence>
<accession>A0A8S1HQX6</accession>
<dbReference type="InterPro" id="IPR039261">
    <property type="entry name" value="FNR_nucleotide-bd"/>
</dbReference>
<keyword evidence="6" id="KW-0520">NAD</keyword>
<keyword evidence="4 7" id="KW-0274">FAD</keyword>
<protein>
    <recommendedName>
        <fullName evidence="2">cytochrome-b5 reductase</fullName>
        <ecNumber evidence="2">1.6.2.2</ecNumber>
    </recommendedName>
</protein>
<dbReference type="InterPro" id="IPR001834">
    <property type="entry name" value="CBR-like"/>
</dbReference>
<dbReference type="EMBL" id="CAJGYM010000076">
    <property type="protein sequence ID" value="CAD6196616.1"/>
    <property type="molecule type" value="Genomic_DNA"/>
</dbReference>
<evidence type="ECO:0000313" key="9">
    <source>
        <dbReference type="EMBL" id="CAD6196616.1"/>
    </source>
</evidence>
<evidence type="ECO:0000256" key="3">
    <source>
        <dbReference type="ARBA" id="ARBA00022630"/>
    </source>
</evidence>
<dbReference type="GO" id="GO:0090524">
    <property type="term" value="F:cytochrome-b5 reductase activity, acting on NADH"/>
    <property type="evidence" value="ECO:0007669"/>
    <property type="project" value="UniProtKB-EC"/>
</dbReference>
<evidence type="ECO:0000256" key="7">
    <source>
        <dbReference type="PIRSR" id="PIRSR601834-1"/>
    </source>
</evidence>
<proteinExistence type="predicted"/>
<dbReference type="OrthoDB" id="432685at2759"/>
<dbReference type="SUPFAM" id="SSF52343">
    <property type="entry name" value="Ferredoxin reductase-like, C-terminal NADP-linked domain"/>
    <property type="match status" value="1"/>
</dbReference>
<dbReference type="PANTHER" id="PTHR19370:SF184">
    <property type="entry name" value="NADH-CYTOCHROME B5 REDUCTASE-LIKE"/>
    <property type="match status" value="1"/>
</dbReference>
<evidence type="ECO:0000256" key="5">
    <source>
        <dbReference type="ARBA" id="ARBA00023002"/>
    </source>
</evidence>
<dbReference type="AlphaFoldDB" id="A0A8S1HQX6"/>
<dbReference type="Pfam" id="PF00175">
    <property type="entry name" value="NAD_binding_1"/>
    <property type="match status" value="1"/>
</dbReference>
<gene>
    <name evidence="9" type="ORF">CAUJ_LOCUS12530</name>
</gene>
<dbReference type="PRINTS" id="PR00371">
    <property type="entry name" value="FPNCR"/>
</dbReference>
<reference evidence="9" key="1">
    <citation type="submission" date="2020-10" db="EMBL/GenBank/DDBJ databases">
        <authorList>
            <person name="Kikuchi T."/>
        </authorList>
    </citation>
    <scope>NUCLEOTIDE SEQUENCE</scope>
    <source>
        <strain evidence="9">NKZ352</strain>
    </source>
</reference>